<feature type="compositionally biased region" description="Basic and acidic residues" evidence="6">
    <location>
        <begin position="14"/>
        <end position="26"/>
    </location>
</feature>
<comment type="subcellular location">
    <subcellularLocation>
        <location evidence="1">Cell membrane</location>
        <topology evidence="1">Multi-pass membrane protein</topology>
    </subcellularLocation>
</comment>
<dbReference type="Proteomes" id="UP000664417">
    <property type="component" value="Unassembled WGS sequence"/>
</dbReference>
<comment type="caution">
    <text evidence="9">The sequence shown here is derived from an EMBL/GenBank/DDBJ whole genome shotgun (WGS) entry which is preliminary data.</text>
</comment>
<dbReference type="GO" id="GO:0005886">
    <property type="term" value="C:plasma membrane"/>
    <property type="evidence" value="ECO:0007669"/>
    <property type="project" value="UniProtKB-SubCell"/>
</dbReference>
<evidence type="ECO:0000256" key="7">
    <source>
        <dbReference type="SAM" id="Phobius"/>
    </source>
</evidence>
<dbReference type="Pfam" id="PF06271">
    <property type="entry name" value="RDD"/>
    <property type="match status" value="1"/>
</dbReference>
<organism evidence="9 10">
    <name type="scientific">Acanthopleuribacter pedis</name>
    <dbReference type="NCBI Taxonomy" id="442870"/>
    <lineage>
        <taxon>Bacteria</taxon>
        <taxon>Pseudomonadati</taxon>
        <taxon>Acidobacteriota</taxon>
        <taxon>Holophagae</taxon>
        <taxon>Acanthopleuribacterales</taxon>
        <taxon>Acanthopleuribacteraceae</taxon>
        <taxon>Acanthopleuribacter</taxon>
    </lineage>
</organism>
<evidence type="ECO:0000259" key="8">
    <source>
        <dbReference type="Pfam" id="PF06271"/>
    </source>
</evidence>
<dbReference type="PANTHER" id="PTHR36115:SF4">
    <property type="entry name" value="MEMBRANE PROTEIN"/>
    <property type="match status" value="1"/>
</dbReference>
<reference evidence="9" key="1">
    <citation type="submission" date="2021-03" db="EMBL/GenBank/DDBJ databases">
        <authorList>
            <person name="Wang G."/>
        </authorList>
    </citation>
    <scope>NUCLEOTIDE SEQUENCE</scope>
    <source>
        <strain evidence="9">KCTC 12899</strain>
    </source>
</reference>
<feature type="domain" description="RDD" evidence="8">
    <location>
        <begin position="38"/>
        <end position="153"/>
    </location>
</feature>
<dbReference type="InterPro" id="IPR051791">
    <property type="entry name" value="Pra-immunoreactive"/>
</dbReference>
<sequence>MREDRRPASPYHAPETDRDDLNIEDGGTREPDVTARLASTGLRFLHAVVDTALWVVTFAMLKRWLIFTLLVQGIDPNPVVTVLYGMPLLTLALEMFLYYQFFEGFFGRTPAKFLTQTKVVLADGGRLTFTAALKRTLLRFVPFEALSFVASLTGWHDRGSGTRVINC</sequence>
<keyword evidence="3 7" id="KW-0812">Transmembrane</keyword>
<evidence type="ECO:0000256" key="5">
    <source>
        <dbReference type="ARBA" id="ARBA00023136"/>
    </source>
</evidence>
<evidence type="ECO:0000256" key="2">
    <source>
        <dbReference type="ARBA" id="ARBA00022475"/>
    </source>
</evidence>
<feature type="transmembrane region" description="Helical" evidence="7">
    <location>
        <begin position="44"/>
        <end position="61"/>
    </location>
</feature>
<protein>
    <submittedName>
        <fullName evidence="9">RDD family protein</fullName>
    </submittedName>
</protein>
<proteinExistence type="predicted"/>
<dbReference type="AlphaFoldDB" id="A0A8J7QFH3"/>
<evidence type="ECO:0000256" key="1">
    <source>
        <dbReference type="ARBA" id="ARBA00004651"/>
    </source>
</evidence>
<name>A0A8J7QFH3_9BACT</name>
<feature type="region of interest" description="Disordered" evidence="6">
    <location>
        <begin position="1"/>
        <end position="26"/>
    </location>
</feature>
<evidence type="ECO:0000313" key="9">
    <source>
        <dbReference type="EMBL" id="MBO1323134.1"/>
    </source>
</evidence>
<gene>
    <name evidence="9" type="ORF">J3U88_32015</name>
</gene>
<evidence type="ECO:0000313" key="10">
    <source>
        <dbReference type="Proteomes" id="UP000664417"/>
    </source>
</evidence>
<accession>A0A8J7QFH3</accession>
<keyword evidence="5 7" id="KW-0472">Membrane</keyword>
<feature type="transmembrane region" description="Helical" evidence="7">
    <location>
        <begin position="81"/>
        <end position="99"/>
    </location>
</feature>
<evidence type="ECO:0000256" key="4">
    <source>
        <dbReference type="ARBA" id="ARBA00022989"/>
    </source>
</evidence>
<dbReference type="EMBL" id="JAFREP010000051">
    <property type="protein sequence ID" value="MBO1323134.1"/>
    <property type="molecule type" value="Genomic_DNA"/>
</dbReference>
<evidence type="ECO:0000256" key="3">
    <source>
        <dbReference type="ARBA" id="ARBA00022692"/>
    </source>
</evidence>
<dbReference type="RefSeq" id="WP_207863105.1">
    <property type="nucleotide sequence ID" value="NZ_JAFREP010000051.1"/>
</dbReference>
<keyword evidence="10" id="KW-1185">Reference proteome</keyword>
<keyword evidence="4 7" id="KW-1133">Transmembrane helix</keyword>
<dbReference type="InterPro" id="IPR010432">
    <property type="entry name" value="RDD"/>
</dbReference>
<dbReference type="PANTHER" id="PTHR36115">
    <property type="entry name" value="PROLINE-RICH ANTIGEN HOMOLOG-RELATED"/>
    <property type="match status" value="1"/>
</dbReference>
<keyword evidence="2" id="KW-1003">Cell membrane</keyword>
<evidence type="ECO:0000256" key="6">
    <source>
        <dbReference type="SAM" id="MobiDB-lite"/>
    </source>
</evidence>